<feature type="compositionally biased region" description="Basic and acidic residues" evidence="1">
    <location>
        <begin position="155"/>
        <end position="195"/>
    </location>
</feature>
<proteinExistence type="predicted"/>
<reference evidence="3" key="1">
    <citation type="submission" date="2022-04" db="EMBL/GenBank/DDBJ databases">
        <title>Tomato heritable bacteria conferring resistance against bacterial wilt.</title>
        <authorList>
            <person name="Yin J."/>
        </authorList>
    </citation>
    <scope>NUCLEOTIDE SEQUENCE</scope>
    <source>
        <strain evidence="3">Cra20</strain>
    </source>
</reference>
<feature type="signal peptide" evidence="2">
    <location>
        <begin position="1"/>
        <end position="22"/>
    </location>
</feature>
<evidence type="ECO:0000256" key="2">
    <source>
        <dbReference type="SAM" id="SignalP"/>
    </source>
</evidence>
<feature type="compositionally biased region" description="Low complexity" evidence="1">
    <location>
        <begin position="49"/>
        <end position="64"/>
    </location>
</feature>
<dbReference type="Pfam" id="PF11776">
    <property type="entry name" value="RcnB"/>
    <property type="match status" value="1"/>
</dbReference>
<feature type="chain" id="PRO_5045371766" evidence="2">
    <location>
        <begin position="23"/>
        <end position="329"/>
    </location>
</feature>
<comment type="caution">
    <text evidence="3">The sequence shown here is derived from an EMBL/GenBank/DDBJ whole genome shotgun (WGS) entry which is preliminary data.</text>
</comment>
<name>A0ABU3N0P6_9SPHN</name>
<evidence type="ECO:0000313" key="3">
    <source>
        <dbReference type="EMBL" id="MDT8758115.1"/>
    </source>
</evidence>
<sequence length="329" mass="39425">MKKTLLAVIVAATALVPPAALAQDRGRWGGRSWNGGQAAEVRQNRGEWRQQQSQQAPQAQPQRQWDGGERQRGGWSRPQQQAPQQQTPQAVPQQSFSQQQQQRWGGDRGDRSQWNNNGDRSRWSGNRSQWNGGDRRPDAGQQQQFDQQRQQQFRDANRTRWSGDRSQYDRGNRDWNDANRTREWNGDRNRYDGNRTRDWNGDRNRWDSNRTRGWSGDRNRWDSNRGRWNNNWRSDRRYDWRGYRSSNRSIYRLPRYYAPSGWGYGYRRFGIGFFLDSMLYSSSYWINDPFYYRLPEVDGPYRWVRYYNDALLVDIYTGEVVDTIYDIFW</sequence>
<gene>
    <name evidence="3" type="ORF">MZO42_05340</name>
</gene>
<feature type="compositionally biased region" description="Polar residues" evidence="1">
    <location>
        <begin position="115"/>
        <end position="131"/>
    </location>
</feature>
<feature type="compositionally biased region" description="Low complexity" evidence="1">
    <location>
        <begin position="141"/>
        <end position="154"/>
    </location>
</feature>
<accession>A0ABU3N0P6</accession>
<dbReference type="EMBL" id="JALMLT010000001">
    <property type="protein sequence ID" value="MDT8758115.1"/>
    <property type="molecule type" value="Genomic_DNA"/>
</dbReference>
<evidence type="ECO:0000256" key="1">
    <source>
        <dbReference type="SAM" id="MobiDB-lite"/>
    </source>
</evidence>
<dbReference type="Gene3D" id="3.10.450.160">
    <property type="entry name" value="inner membrane protein cigr"/>
    <property type="match status" value="1"/>
</dbReference>
<feature type="region of interest" description="Disordered" evidence="1">
    <location>
        <begin position="25"/>
        <end position="195"/>
    </location>
</feature>
<keyword evidence="2" id="KW-0732">Signal</keyword>
<dbReference type="InterPro" id="IPR024572">
    <property type="entry name" value="RcnB"/>
</dbReference>
<organism evidence="3">
    <name type="scientific">Sphingomonas psychrotolerans</name>
    <dbReference type="NCBI Taxonomy" id="1327635"/>
    <lineage>
        <taxon>Bacteria</taxon>
        <taxon>Pseudomonadati</taxon>
        <taxon>Pseudomonadota</taxon>
        <taxon>Alphaproteobacteria</taxon>
        <taxon>Sphingomonadales</taxon>
        <taxon>Sphingomonadaceae</taxon>
        <taxon>Sphingomonas</taxon>
    </lineage>
</organism>
<feature type="compositionally biased region" description="Low complexity" evidence="1">
    <location>
        <begin position="78"/>
        <end position="104"/>
    </location>
</feature>
<protein>
    <submittedName>
        <fullName evidence="3">RcnB family protein</fullName>
    </submittedName>
</protein>